<proteinExistence type="predicted"/>
<dbReference type="EMBL" id="JXST01000060">
    <property type="protein sequence ID" value="KIU13899.1"/>
    <property type="molecule type" value="Genomic_DNA"/>
</dbReference>
<reference evidence="2 3" key="1">
    <citation type="submission" date="2015-01" db="EMBL/GenBank/DDBJ databases">
        <title>Genome sequence of Mycobacterium llatzerense and Mycobacterium immunogenum recovered from brain abscess.</title>
        <authorList>
            <person name="Greninger A.L."/>
            <person name="Langelier C."/>
            <person name="Cunningham G."/>
            <person name="Chiu C.Y."/>
            <person name="Miller S."/>
        </authorList>
    </citation>
    <scope>NUCLEOTIDE SEQUENCE [LARGE SCALE GENOMIC DNA]</scope>
    <source>
        <strain evidence="2 3">CLUC14</strain>
    </source>
</reference>
<dbReference type="PATRIC" id="fig|280871.6.peg.5671"/>
<comment type="caution">
    <text evidence="2">The sequence shown here is derived from an EMBL/GenBank/DDBJ whole genome shotgun (WGS) entry which is preliminary data.</text>
</comment>
<dbReference type="Proteomes" id="UP000032221">
    <property type="component" value="Unassembled WGS sequence"/>
</dbReference>
<name>A0A0D1JMU5_9MYCO</name>
<dbReference type="RefSeq" id="WP_043988148.1">
    <property type="nucleotide sequence ID" value="NZ_JXST01000060.1"/>
</dbReference>
<accession>A0A0D1JMU5</accession>
<feature type="compositionally biased region" description="Low complexity" evidence="1">
    <location>
        <begin position="93"/>
        <end position="112"/>
    </location>
</feature>
<organism evidence="2 3">
    <name type="scientific">Mycolicibacterium llatzerense</name>
    <dbReference type="NCBI Taxonomy" id="280871"/>
    <lineage>
        <taxon>Bacteria</taxon>
        <taxon>Bacillati</taxon>
        <taxon>Actinomycetota</taxon>
        <taxon>Actinomycetes</taxon>
        <taxon>Mycobacteriales</taxon>
        <taxon>Mycobacteriaceae</taxon>
        <taxon>Mycolicibacterium</taxon>
    </lineage>
</organism>
<gene>
    <name evidence="2" type="ORF">TL10_27370</name>
</gene>
<evidence type="ECO:0000313" key="2">
    <source>
        <dbReference type="EMBL" id="KIU13899.1"/>
    </source>
</evidence>
<sequence>MPAAVAAHYEQISIHYSAPLEATMSVLKFASAALLAAALTVTTAPVSIAAPSDDTWDIEAYDNCMKKTVRNADLCCIESGGIPGMDPETGCHAPPAKAADAPLTTTTTRPLPGGINRGNLPTMVLEPAN</sequence>
<evidence type="ECO:0000313" key="3">
    <source>
        <dbReference type="Proteomes" id="UP000032221"/>
    </source>
</evidence>
<dbReference type="AlphaFoldDB" id="A0A0D1JMU5"/>
<evidence type="ECO:0000256" key="1">
    <source>
        <dbReference type="SAM" id="MobiDB-lite"/>
    </source>
</evidence>
<keyword evidence="3" id="KW-1185">Reference proteome</keyword>
<dbReference type="OrthoDB" id="4635405at2"/>
<feature type="region of interest" description="Disordered" evidence="1">
    <location>
        <begin position="87"/>
        <end position="129"/>
    </location>
</feature>
<protein>
    <submittedName>
        <fullName evidence="2">Uncharacterized protein</fullName>
    </submittedName>
</protein>